<dbReference type="InterPro" id="IPR050237">
    <property type="entry name" value="ATP-dep_AMP-bd_enzyme"/>
</dbReference>
<dbReference type="SUPFAM" id="SSF56801">
    <property type="entry name" value="Acetyl-CoA synthetase-like"/>
    <property type="match status" value="1"/>
</dbReference>
<dbReference type="PANTHER" id="PTHR43767">
    <property type="entry name" value="LONG-CHAIN-FATTY-ACID--COA LIGASE"/>
    <property type="match status" value="1"/>
</dbReference>
<dbReference type="EMBL" id="JBHRXV010000008">
    <property type="protein sequence ID" value="MFC3712849.1"/>
    <property type="molecule type" value="Genomic_DNA"/>
</dbReference>
<accession>A0ABV7X9Q6</accession>
<dbReference type="PROSITE" id="PS00455">
    <property type="entry name" value="AMP_BINDING"/>
    <property type="match status" value="1"/>
</dbReference>
<sequence>MIRAHAGARPDADALIQDGVRLNYAELDDLMDRIAAALQREGVRPTESIAICASTSIEYAALFVGALRAGVAVAPIAPSSTPEQIVGMVADSGAKRFFLDAEVEAAISGQPHDPATPRTAFEAFEAWIEPEGAVPAPVDIQPEWPFNIIYSSGTTGTPKGIVQSHGMRFQHVNRAEASGYGPGTVSLLSTPLYSNTTLVSFFPTLAAGGAVLLMKKFDAKRYLELAQAYKVTHTMLVPVQYSRMLALPEFDAADLSSFRMKFCTSAPFGAALKTDILRRWPGGLVEYFGMTEGGGSCVLVAHEWPDKLHTVGRPIPGHDIRLIDEEGREVPTGEIGEIVGASAAMMNGYHNQPGKTDDATWVSPGGTRYIRTGDVGRFDEDGFLTLMDRKKDMIISGGFNIYPSDLEAVMRGHPDVADVAVVGVHSADWGETPVAFVVSKGADAAAIKAWTNERLGKTQRLSDVRLLDELPRSHIGKVLKRDLRDGYA</sequence>
<gene>
    <name evidence="3" type="ORF">ACFOMD_09725</name>
</gene>
<dbReference type="InterPro" id="IPR045851">
    <property type="entry name" value="AMP-bd_C_sf"/>
</dbReference>
<evidence type="ECO:0000313" key="3">
    <source>
        <dbReference type="EMBL" id="MFC3712849.1"/>
    </source>
</evidence>
<evidence type="ECO:0000259" key="1">
    <source>
        <dbReference type="Pfam" id="PF00501"/>
    </source>
</evidence>
<dbReference type="InterPro" id="IPR000873">
    <property type="entry name" value="AMP-dep_synth/lig_dom"/>
</dbReference>
<feature type="domain" description="AMP-binding enzyme C-terminal" evidence="2">
    <location>
        <begin position="406"/>
        <end position="477"/>
    </location>
</feature>
<reference evidence="4" key="1">
    <citation type="journal article" date="2019" name="Int. J. Syst. Evol. Microbiol.">
        <title>The Global Catalogue of Microorganisms (GCM) 10K type strain sequencing project: providing services to taxonomists for standard genome sequencing and annotation.</title>
        <authorList>
            <consortium name="The Broad Institute Genomics Platform"/>
            <consortium name="The Broad Institute Genome Sequencing Center for Infectious Disease"/>
            <person name="Wu L."/>
            <person name="Ma J."/>
        </authorList>
    </citation>
    <scope>NUCLEOTIDE SEQUENCE [LARGE SCALE GENOMIC DNA]</scope>
    <source>
        <strain evidence="4">KCTC 42644</strain>
    </source>
</reference>
<dbReference type="Pfam" id="PF13193">
    <property type="entry name" value="AMP-binding_C"/>
    <property type="match status" value="1"/>
</dbReference>
<dbReference type="Pfam" id="PF00501">
    <property type="entry name" value="AMP-binding"/>
    <property type="match status" value="1"/>
</dbReference>
<feature type="domain" description="AMP-dependent synthetase/ligase" evidence="1">
    <location>
        <begin position="3"/>
        <end position="350"/>
    </location>
</feature>
<protein>
    <submittedName>
        <fullName evidence="3">Class I adenylate-forming enzyme family protein</fullName>
    </submittedName>
</protein>
<comment type="caution">
    <text evidence="3">The sequence shown here is derived from an EMBL/GenBank/DDBJ whole genome shotgun (WGS) entry which is preliminary data.</text>
</comment>
<evidence type="ECO:0000259" key="2">
    <source>
        <dbReference type="Pfam" id="PF13193"/>
    </source>
</evidence>
<keyword evidence="4" id="KW-1185">Reference proteome</keyword>
<organism evidence="3 4">
    <name type="scientific">Sphingoaurantiacus capsulatus</name>
    <dbReference type="NCBI Taxonomy" id="1771310"/>
    <lineage>
        <taxon>Bacteria</taxon>
        <taxon>Pseudomonadati</taxon>
        <taxon>Pseudomonadota</taxon>
        <taxon>Alphaproteobacteria</taxon>
        <taxon>Sphingomonadales</taxon>
        <taxon>Sphingosinicellaceae</taxon>
        <taxon>Sphingoaurantiacus</taxon>
    </lineage>
</organism>
<dbReference type="RefSeq" id="WP_380860605.1">
    <property type="nucleotide sequence ID" value="NZ_JBHRXV010000008.1"/>
</dbReference>
<dbReference type="InterPro" id="IPR020845">
    <property type="entry name" value="AMP-binding_CS"/>
</dbReference>
<proteinExistence type="predicted"/>
<dbReference type="InterPro" id="IPR042099">
    <property type="entry name" value="ANL_N_sf"/>
</dbReference>
<name>A0ABV7X9Q6_9SPHN</name>
<evidence type="ECO:0000313" key="4">
    <source>
        <dbReference type="Proteomes" id="UP001595615"/>
    </source>
</evidence>
<dbReference type="Gene3D" id="3.40.50.12780">
    <property type="entry name" value="N-terminal domain of ligase-like"/>
    <property type="match status" value="1"/>
</dbReference>
<dbReference type="PANTHER" id="PTHR43767:SF12">
    <property type="entry name" value="AMP-DEPENDENT SYNTHETASE AND LIGASE"/>
    <property type="match status" value="1"/>
</dbReference>
<dbReference type="InterPro" id="IPR025110">
    <property type="entry name" value="AMP-bd_C"/>
</dbReference>
<dbReference type="Proteomes" id="UP001595615">
    <property type="component" value="Unassembled WGS sequence"/>
</dbReference>
<dbReference type="Gene3D" id="3.30.300.30">
    <property type="match status" value="1"/>
</dbReference>